<dbReference type="Gene3D" id="3.40.630.30">
    <property type="match status" value="1"/>
</dbReference>
<dbReference type="CDD" id="cd04301">
    <property type="entry name" value="NAT_SF"/>
    <property type="match status" value="1"/>
</dbReference>
<dbReference type="PANTHER" id="PTHR43877:SF2">
    <property type="entry name" value="AMINOALKYLPHOSPHONATE N-ACETYLTRANSFERASE-RELATED"/>
    <property type="match status" value="1"/>
</dbReference>
<sequence length="150" mass="17258">MLHLLRTHSEHPDFELLVKPLNTYLAILDGEDHAFYAQFNQSALLKNTLVAYWNEQPVGIGAYKAYDETTAEIKRMYVDPEFRGKGIAKAILQELERWAWEDGFTSAILETGHQQIEAIQLYHKTGYERIENYGQYAGVANSLCFQKSLK</sequence>
<keyword evidence="2" id="KW-0012">Acyltransferase</keyword>
<evidence type="ECO:0000313" key="4">
    <source>
        <dbReference type="EMBL" id="RXR24150.1"/>
    </source>
</evidence>
<protein>
    <submittedName>
        <fullName evidence="4">GNAT family N-acetyltransferase</fullName>
    </submittedName>
</protein>
<accession>A0A4V1N2Y8</accession>
<name>A0A4V1N2Y8_9FLAO</name>
<dbReference type="SUPFAM" id="SSF55729">
    <property type="entry name" value="Acyl-CoA N-acyltransferases (Nat)"/>
    <property type="match status" value="1"/>
</dbReference>
<evidence type="ECO:0000256" key="2">
    <source>
        <dbReference type="ARBA" id="ARBA00023315"/>
    </source>
</evidence>
<dbReference type="GO" id="GO:0016747">
    <property type="term" value="F:acyltransferase activity, transferring groups other than amino-acyl groups"/>
    <property type="evidence" value="ECO:0007669"/>
    <property type="project" value="InterPro"/>
</dbReference>
<evidence type="ECO:0000313" key="5">
    <source>
        <dbReference type="Proteomes" id="UP000289857"/>
    </source>
</evidence>
<organism evidence="4 5">
    <name type="scientific">Flavobacterium stagni</name>
    <dbReference type="NCBI Taxonomy" id="2506421"/>
    <lineage>
        <taxon>Bacteria</taxon>
        <taxon>Pseudomonadati</taxon>
        <taxon>Bacteroidota</taxon>
        <taxon>Flavobacteriia</taxon>
        <taxon>Flavobacteriales</taxon>
        <taxon>Flavobacteriaceae</taxon>
        <taxon>Flavobacterium</taxon>
    </lineage>
</organism>
<evidence type="ECO:0000259" key="3">
    <source>
        <dbReference type="PROSITE" id="PS51186"/>
    </source>
</evidence>
<dbReference type="Proteomes" id="UP000289857">
    <property type="component" value="Unassembled WGS sequence"/>
</dbReference>
<keyword evidence="5" id="KW-1185">Reference proteome</keyword>
<dbReference type="InterPro" id="IPR000182">
    <property type="entry name" value="GNAT_dom"/>
</dbReference>
<dbReference type="InterPro" id="IPR016181">
    <property type="entry name" value="Acyl_CoA_acyltransferase"/>
</dbReference>
<dbReference type="Pfam" id="PF00583">
    <property type="entry name" value="Acetyltransf_1"/>
    <property type="match status" value="1"/>
</dbReference>
<dbReference type="RefSeq" id="WP_129460113.1">
    <property type="nucleotide sequence ID" value="NZ_SBKN01000001.1"/>
</dbReference>
<dbReference type="PROSITE" id="PS51186">
    <property type="entry name" value="GNAT"/>
    <property type="match status" value="1"/>
</dbReference>
<dbReference type="PANTHER" id="PTHR43877">
    <property type="entry name" value="AMINOALKYLPHOSPHONATE N-ACETYLTRANSFERASE-RELATED-RELATED"/>
    <property type="match status" value="1"/>
</dbReference>
<evidence type="ECO:0000256" key="1">
    <source>
        <dbReference type="ARBA" id="ARBA00022679"/>
    </source>
</evidence>
<keyword evidence="1 4" id="KW-0808">Transferase</keyword>
<proteinExistence type="predicted"/>
<reference evidence="5" key="1">
    <citation type="submission" date="2019-01" db="EMBL/GenBank/DDBJ databases">
        <title>Cytophagaceae bacterium strain CAR-16.</title>
        <authorList>
            <person name="Chen W.-M."/>
        </authorList>
    </citation>
    <scope>NUCLEOTIDE SEQUENCE [LARGE SCALE GENOMIC DNA]</scope>
    <source>
        <strain evidence="5">WWJ-16</strain>
    </source>
</reference>
<dbReference type="EMBL" id="SBKN01000001">
    <property type="protein sequence ID" value="RXR24150.1"/>
    <property type="molecule type" value="Genomic_DNA"/>
</dbReference>
<dbReference type="InterPro" id="IPR050832">
    <property type="entry name" value="Bact_Acetyltransf"/>
</dbReference>
<gene>
    <name evidence="4" type="ORF">EQG61_01545</name>
</gene>
<comment type="caution">
    <text evidence="4">The sequence shown here is derived from an EMBL/GenBank/DDBJ whole genome shotgun (WGS) entry which is preliminary data.</text>
</comment>
<feature type="domain" description="N-acetyltransferase" evidence="3">
    <location>
        <begin position="1"/>
        <end position="150"/>
    </location>
</feature>
<dbReference type="OrthoDB" id="9803233at2"/>
<dbReference type="AlphaFoldDB" id="A0A4V1N2Y8"/>